<dbReference type="InterPro" id="IPR011010">
    <property type="entry name" value="DNA_brk_join_enz"/>
</dbReference>
<evidence type="ECO:0000313" key="3">
    <source>
        <dbReference type="Proteomes" id="UP000831537"/>
    </source>
</evidence>
<dbReference type="Gene3D" id="1.10.443.10">
    <property type="entry name" value="Intergrase catalytic core"/>
    <property type="match status" value="1"/>
</dbReference>
<accession>A0ABY4GKC2</accession>
<dbReference type="InterPro" id="IPR013762">
    <property type="entry name" value="Integrase-like_cat_sf"/>
</dbReference>
<reference evidence="2 3" key="1">
    <citation type="submission" date="2022-04" db="EMBL/GenBank/DDBJ databases">
        <title>Gracilibacillus sp. isolated from saltern.</title>
        <authorList>
            <person name="Won M."/>
            <person name="Lee C.-M."/>
            <person name="Woen H.-Y."/>
            <person name="Kwon S.-W."/>
        </authorList>
    </citation>
    <scope>NUCLEOTIDE SEQUENCE [LARGE SCALE GENOMIC DNA]</scope>
    <source>
        <strain evidence="2 3">SSPM10-3</strain>
    </source>
</reference>
<dbReference type="SUPFAM" id="SSF56349">
    <property type="entry name" value="DNA breaking-rejoining enzymes"/>
    <property type="match status" value="1"/>
</dbReference>
<protein>
    <recommendedName>
        <fullName evidence="4">Site-specific integrase</fullName>
    </recommendedName>
</protein>
<gene>
    <name evidence="2" type="ORF">MUN87_18430</name>
</gene>
<dbReference type="Proteomes" id="UP000831537">
    <property type="component" value="Chromosome"/>
</dbReference>
<sequence>MNKVSNSQNHSNVLGINKRLGVYRYYCKRISTTEILPNGKNHTIDKLMIMLEQKKNEYAVSVVHPISEFIHLSLKKGGIPSIKTQEQVANSIVNFLNFVFIENHAKYMLSSIKDLLFEHGEDYLNVYGLTGRNNAPVKKETVKRCEGNLTRLYYFLAKKNILNHITINDFDFKEYTYEDLRVNREPESPFINVNYPNNDEEIFLIHDLPRELIIPFIQTAYTYTPRIALGVAFQCFGGLRAGEVVNISRTGITPSGEFGLYGFQVILKNRNFRPELKDIKGKGTVKKPRRQGIFPFNGELLQLLYKTHIEKYKATDGSNALFSNRDGRAMEKFTYQREFRKLKNSFLTLLLEAKDPLLRTYGLELSSAKWSTHIGRGIFSNLIAADATNVLQVMTARGDDNPMSSITYLNNADKMLRLLKGNYNDMYMDLLEVKEDFISGLELNSRNH</sequence>
<proteinExistence type="predicted"/>
<evidence type="ECO:0008006" key="4">
    <source>
        <dbReference type="Google" id="ProtNLM"/>
    </source>
</evidence>
<evidence type="ECO:0000256" key="1">
    <source>
        <dbReference type="ARBA" id="ARBA00023172"/>
    </source>
</evidence>
<dbReference type="EMBL" id="CP095071">
    <property type="protein sequence ID" value="UOQ84615.1"/>
    <property type="molecule type" value="Genomic_DNA"/>
</dbReference>
<dbReference type="RefSeq" id="WP_244742621.1">
    <property type="nucleotide sequence ID" value="NZ_CP095071.1"/>
</dbReference>
<keyword evidence="3" id="KW-1185">Reference proteome</keyword>
<organism evidence="2 3">
    <name type="scientific">Gracilibacillus salinarum</name>
    <dbReference type="NCBI Taxonomy" id="2932255"/>
    <lineage>
        <taxon>Bacteria</taxon>
        <taxon>Bacillati</taxon>
        <taxon>Bacillota</taxon>
        <taxon>Bacilli</taxon>
        <taxon>Bacillales</taxon>
        <taxon>Bacillaceae</taxon>
        <taxon>Gracilibacillus</taxon>
    </lineage>
</organism>
<name>A0ABY4GKC2_9BACI</name>
<keyword evidence="1" id="KW-0233">DNA recombination</keyword>
<evidence type="ECO:0000313" key="2">
    <source>
        <dbReference type="EMBL" id="UOQ84615.1"/>
    </source>
</evidence>